<evidence type="ECO:0000313" key="2">
    <source>
        <dbReference type="EMBL" id="OGD10179.1"/>
    </source>
</evidence>
<dbReference type="SUPFAM" id="SSF53335">
    <property type="entry name" value="S-adenosyl-L-methionine-dependent methyltransferases"/>
    <property type="match status" value="1"/>
</dbReference>
<protein>
    <recommendedName>
        <fullName evidence="1">Methyltransferase type 11 domain-containing protein</fullName>
    </recommendedName>
</protein>
<dbReference type="Proteomes" id="UP000176424">
    <property type="component" value="Unassembled WGS sequence"/>
</dbReference>
<comment type="caution">
    <text evidence="2">The sequence shown here is derived from an EMBL/GenBank/DDBJ whole genome shotgun (WGS) entry which is preliminary data.</text>
</comment>
<accession>A0A1F4ZUS6</accession>
<organism evidence="2 3">
    <name type="scientific">Candidatus Amesbacteria bacterium RIFOXYB1_FULL_44_23</name>
    <dbReference type="NCBI Taxonomy" id="1797263"/>
    <lineage>
        <taxon>Bacteria</taxon>
        <taxon>Candidatus Amesiibacteriota</taxon>
    </lineage>
</organism>
<proteinExistence type="predicted"/>
<dbReference type="AlphaFoldDB" id="A0A1F4ZUS6"/>
<name>A0A1F4ZUS6_9BACT</name>
<dbReference type="InterPro" id="IPR013216">
    <property type="entry name" value="Methyltransf_11"/>
</dbReference>
<gene>
    <name evidence="2" type="ORF">A2397_06035</name>
</gene>
<dbReference type="Gene3D" id="3.40.50.150">
    <property type="entry name" value="Vaccinia Virus protein VP39"/>
    <property type="match status" value="1"/>
</dbReference>
<reference evidence="2 3" key="1">
    <citation type="journal article" date="2016" name="Nat. Commun.">
        <title>Thousands of microbial genomes shed light on interconnected biogeochemical processes in an aquifer system.</title>
        <authorList>
            <person name="Anantharaman K."/>
            <person name="Brown C.T."/>
            <person name="Hug L.A."/>
            <person name="Sharon I."/>
            <person name="Castelle C.J."/>
            <person name="Probst A.J."/>
            <person name="Thomas B.C."/>
            <person name="Singh A."/>
            <person name="Wilkins M.J."/>
            <person name="Karaoz U."/>
            <person name="Brodie E.L."/>
            <person name="Williams K.H."/>
            <person name="Hubbard S.S."/>
            <person name="Banfield J.F."/>
        </authorList>
    </citation>
    <scope>NUCLEOTIDE SEQUENCE [LARGE SCALE GENOMIC DNA]</scope>
</reference>
<evidence type="ECO:0000313" key="3">
    <source>
        <dbReference type="Proteomes" id="UP000176424"/>
    </source>
</evidence>
<sequence>MTESEIAEKFKITHSTKLLDVGGSLKQLQEIKVDTLVDLVHPQDSPYHPSPLKAKKFVRMDIENDDLPFPDKYFDFCYCSHTLEDLYYPTRILMEMSRVAKRGLIITPSRGEDITFGPFNLTQWGTGARRCPGLPHHQWLFETDKNTLILTPKIYPLLFTPEFQIVNWRGEKENYYHWEEQLRFQQAKFTDIFAMISNYRDFAKRNMQYISKGLVAISLDSPLPVLKEGIKSLFALGHRRS</sequence>
<evidence type="ECO:0000259" key="1">
    <source>
        <dbReference type="Pfam" id="PF08241"/>
    </source>
</evidence>
<feature type="domain" description="Methyltransferase type 11" evidence="1">
    <location>
        <begin position="55"/>
        <end position="103"/>
    </location>
</feature>
<dbReference type="EMBL" id="MEXR01000011">
    <property type="protein sequence ID" value="OGD10179.1"/>
    <property type="molecule type" value="Genomic_DNA"/>
</dbReference>
<dbReference type="InterPro" id="IPR029063">
    <property type="entry name" value="SAM-dependent_MTases_sf"/>
</dbReference>
<dbReference type="GO" id="GO:0008757">
    <property type="term" value="F:S-adenosylmethionine-dependent methyltransferase activity"/>
    <property type="evidence" value="ECO:0007669"/>
    <property type="project" value="InterPro"/>
</dbReference>
<dbReference type="Pfam" id="PF08241">
    <property type="entry name" value="Methyltransf_11"/>
    <property type="match status" value="1"/>
</dbReference>
<dbReference type="STRING" id="1797263.A2397_06035"/>